<dbReference type="SMART" id="SM00387">
    <property type="entry name" value="HATPase_c"/>
    <property type="match status" value="1"/>
</dbReference>
<comment type="subcellular location">
    <subcellularLocation>
        <location evidence="2">Cell membrane</location>
        <topology evidence="2">Multi-pass membrane protein</topology>
    </subcellularLocation>
</comment>
<feature type="transmembrane region" description="Helical" evidence="14">
    <location>
        <begin position="46"/>
        <end position="64"/>
    </location>
</feature>
<dbReference type="Pfam" id="PF07694">
    <property type="entry name" value="5TM-5TMR_LYT"/>
    <property type="match status" value="1"/>
</dbReference>
<feature type="transmembrane region" description="Helical" evidence="14">
    <location>
        <begin position="7"/>
        <end position="26"/>
    </location>
</feature>
<feature type="domain" description="Histidine kinase" evidence="15">
    <location>
        <begin position="484"/>
        <end position="583"/>
    </location>
</feature>
<keyword evidence="5" id="KW-0597">Phosphoprotein</keyword>
<dbReference type="EMBL" id="AZDA01000064">
    <property type="protein sequence ID" value="KRK36413.1"/>
    <property type="molecule type" value="Genomic_DNA"/>
</dbReference>
<dbReference type="PANTHER" id="PTHR34220:SF7">
    <property type="entry name" value="SENSOR HISTIDINE KINASE YPDA"/>
    <property type="match status" value="1"/>
</dbReference>
<dbReference type="Pfam" id="PF02518">
    <property type="entry name" value="HATPase_c"/>
    <property type="match status" value="1"/>
</dbReference>
<evidence type="ECO:0000256" key="7">
    <source>
        <dbReference type="ARBA" id="ARBA00022692"/>
    </source>
</evidence>
<dbReference type="InterPro" id="IPR029016">
    <property type="entry name" value="GAF-like_dom_sf"/>
</dbReference>
<keyword evidence="7 14" id="KW-0812">Transmembrane</keyword>
<dbReference type="Pfam" id="PF06580">
    <property type="entry name" value="His_kinase"/>
    <property type="match status" value="1"/>
</dbReference>
<dbReference type="InterPro" id="IPR003594">
    <property type="entry name" value="HATPase_dom"/>
</dbReference>
<dbReference type="PROSITE" id="PS50109">
    <property type="entry name" value="HIS_KIN"/>
    <property type="match status" value="1"/>
</dbReference>
<evidence type="ECO:0000256" key="11">
    <source>
        <dbReference type="ARBA" id="ARBA00022989"/>
    </source>
</evidence>
<evidence type="ECO:0000256" key="5">
    <source>
        <dbReference type="ARBA" id="ARBA00022553"/>
    </source>
</evidence>
<feature type="transmembrane region" description="Helical" evidence="14">
    <location>
        <begin position="92"/>
        <end position="114"/>
    </location>
</feature>
<keyword evidence="12" id="KW-0902">Two-component regulatory system</keyword>
<evidence type="ECO:0000256" key="3">
    <source>
        <dbReference type="ARBA" id="ARBA00012438"/>
    </source>
</evidence>
<dbReference type="GO" id="GO:0071555">
    <property type="term" value="P:cell wall organization"/>
    <property type="evidence" value="ECO:0007669"/>
    <property type="project" value="InterPro"/>
</dbReference>
<evidence type="ECO:0000256" key="2">
    <source>
        <dbReference type="ARBA" id="ARBA00004651"/>
    </source>
</evidence>
<comment type="caution">
    <text evidence="16">The sequence shown here is derived from an EMBL/GenBank/DDBJ whole genome shotgun (WGS) entry which is preliminary data.</text>
</comment>
<dbReference type="GO" id="GO:0005524">
    <property type="term" value="F:ATP binding"/>
    <property type="evidence" value="ECO:0007669"/>
    <property type="project" value="UniProtKB-KW"/>
</dbReference>
<evidence type="ECO:0000256" key="1">
    <source>
        <dbReference type="ARBA" id="ARBA00000085"/>
    </source>
</evidence>
<protein>
    <recommendedName>
        <fullName evidence="3">histidine kinase</fullName>
        <ecNumber evidence="3">2.7.13.3</ecNumber>
    </recommendedName>
</protein>
<evidence type="ECO:0000313" key="17">
    <source>
        <dbReference type="Proteomes" id="UP000051461"/>
    </source>
</evidence>
<dbReference type="GO" id="GO:0005886">
    <property type="term" value="C:plasma membrane"/>
    <property type="evidence" value="ECO:0007669"/>
    <property type="project" value="UniProtKB-SubCell"/>
</dbReference>
<sequence length="592" mass="64139">MGMQMLNLALLMLERVGIVIILAFLLVNVRPFRQLLFEQRTVANQLKLILIFAFFAIIANLTGVEVNAHNQLVTTGILLNVPHQNSVANTRLLAVTVSGVVGGPAVGAVVGLIAGGHRVLQGGLAAWFYIPSSVLIGALAGRMYQRQTVQRKRVLFMSPVQGIVVGFVMEAIQMLFILLFSPTGWELVKLIALPMMTINAVGTFIFLSIIQLFLNQEQEMRAMQTHDVLALADQTLPYFRAGLNGESAQPVASIIQRYTNFSAISLTSTDKILAHVGAGSDHHVAGANIVTRLSTEAIANNEIRIAHSKREIGCSQADCPLAGAIVIPLDVDGKVVGTLKMYATDAAFITPVEEQLAQGLGSIFSSQIALGAAENQSKLVKDAEIKSLQAQINPHFFFNAMNTISATMRHDTEKARQLLVQLSTYFRSNLIGVRETEITLAQERAQVQAYLTLEQTRFPDKYQIDFENQASTSALLPPFTIQVLVENAIKHAFAGKKQDNHIQIRITVAGAMLQIQVSDNGSGIDPAVMSQLGQQTVPSEQGSGTALYNLNQRLIGLYGPASGLQFQSNPTGTTVTTQIPLKGAKPHASLDR</sequence>
<evidence type="ECO:0000256" key="4">
    <source>
        <dbReference type="ARBA" id="ARBA00022475"/>
    </source>
</evidence>
<evidence type="ECO:0000256" key="10">
    <source>
        <dbReference type="ARBA" id="ARBA00022840"/>
    </source>
</evidence>
<feature type="transmembrane region" description="Helical" evidence="14">
    <location>
        <begin position="191"/>
        <end position="214"/>
    </location>
</feature>
<dbReference type="PANTHER" id="PTHR34220">
    <property type="entry name" value="SENSOR HISTIDINE KINASE YPDA"/>
    <property type="match status" value="1"/>
</dbReference>
<keyword evidence="8" id="KW-0547">Nucleotide-binding</keyword>
<dbReference type="InterPro" id="IPR005467">
    <property type="entry name" value="His_kinase_dom"/>
</dbReference>
<accession>A0A0R1GQU5</accession>
<dbReference type="AlphaFoldDB" id="A0A0R1GQU5"/>
<gene>
    <name evidence="16" type="ORF">FC07_GL003023</name>
</gene>
<dbReference type="Gene3D" id="1.10.1760.20">
    <property type="match status" value="1"/>
</dbReference>
<evidence type="ECO:0000313" key="16">
    <source>
        <dbReference type="EMBL" id="KRK36413.1"/>
    </source>
</evidence>
<keyword evidence="4" id="KW-1003">Cell membrane</keyword>
<comment type="catalytic activity">
    <reaction evidence="1">
        <text>ATP + protein L-histidine = ADP + protein N-phospho-L-histidine.</text>
        <dbReference type="EC" id="2.7.13.3"/>
    </reaction>
</comment>
<evidence type="ECO:0000256" key="14">
    <source>
        <dbReference type="SAM" id="Phobius"/>
    </source>
</evidence>
<dbReference type="InterPro" id="IPR050640">
    <property type="entry name" value="Bact_2-comp_sensor_kinase"/>
</dbReference>
<evidence type="ECO:0000256" key="13">
    <source>
        <dbReference type="ARBA" id="ARBA00023136"/>
    </source>
</evidence>
<dbReference type="Gene3D" id="3.30.450.40">
    <property type="match status" value="1"/>
</dbReference>
<evidence type="ECO:0000256" key="9">
    <source>
        <dbReference type="ARBA" id="ARBA00022777"/>
    </source>
</evidence>
<dbReference type="Proteomes" id="UP000051461">
    <property type="component" value="Unassembled WGS sequence"/>
</dbReference>
<evidence type="ECO:0000256" key="8">
    <source>
        <dbReference type="ARBA" id="ARBA00022741"/>
    </source>
</evidence>
<keyword evidence="13 14" id="KW-0472">Membrane</keyword>
<dbReference type="STRING" id="1423726.FC07_GL003023"/>
<keyword evidence="10" id="KW-0067">ATP-binding</keyword>
<dbReference type="PATRIC" id="fig|1423726.3.peg.3137"/>
<keyword evidence="9 16" id="KW-0418">Kinase</keyword>
<keyword evidence="11 14" id="KW-1133">Transmembrane helix</keyword>
<evidence type="ECO:0000259" key="15">
    <source>
        <dbReference type="PROSITE" id="PS50109"/>
    </source>
</evidence>
<dbReference type="GO" id="GO:0000155">
    <property type="term" value="F:phosphorelay sensor kinase activity"/>
    <property type="evidence" value="ECO:0007669"/>
    <property type="project" value="InterPro"/>
</dbReference>
<organism evidence="16 17">
    <name type="scientific">Loigolactobacillus bifermentans DSM 20003</name>
    <dbReference type="NCBI Taxonomy" id="1423726"/>
    <lineage>
        <taxon>Bacteria</taxon>
        <taxon>Bacillati</taxon>
        <taxon>Bacillota</taxon>
        <taxon>Bacilli</taxon>
        <taxon>Lactobacillales</taxon>
        <taxon>Lactobacillaceae</taxon>
        <taxon>Loigolactobacillus</taxon>
    </lineage>
</organism>
<name>A0A0R1GQU5_9LACO</name>
<dbReference type="InterPro" id="IPR011620">
    <property type="entry name" value="Sig_transdc_His_kinase_LytS_TM"/>
</dbReference>
<evidence type="ECO:0000256" key="6">
    <source>
        <dbReference type="ARBA" id="ARBA00022679"/>
    </source>
</evidence>
<evidence type="ECO:0000256" key="12">
    <source>
        <dbReference type="ARBA" id="ARBA00023012"/>
    </source>
</evidence>
<keyword evidence="6" id="KW-0808">Transferase</keyword>
<dbReference type="Gene3D" id="3.30.565.10">
    <property type="entry name" value="Histidine kinase-like ATPase, C-terminal domain"/>
    <property type="match status" value="1"/>
</dbReference>
<dbReference type="InterPro" id="IPR010559">
    <property type="entry name" value="Sig_transdc_His_kin_internal"/>
</dbReference>
<keyword evidence="17" id="KW-1185">Reference proteome</keyword>
<feature type="transmembrane region" description="Helical" evidence="14">
    <location>
        <begin position="156"/>
        <end position="179"/>
    </location>
</feature>
<dbReference type="SUPFAM" id="SSF55874">
    <property type="entry name" value="ATPase domain of HSP90 chaperone/DNA topoisomerase II/histidine kinase"/>
    <property type="match status" value="1"/>
</dbReference>
<dbReference type="InterPro" id="IPR036890">
    <property type="entry name" value="HATPase_C_sf"/>
</dbReference>
<reference evidence="16 17" key="1">
    <citation type="journal article" date="2015" name="Genome Announc.">
        <title>Expanding the biotechnology potential of lactobacilli through comparative genomics of 213 strains and associated genera.</title>
        <authorList>
            <person name="Sun Z."/>
            <person name="Harris H.M."/>
            <person name="McCann A."/>
            <person name="Guo C."/>
            <person name="Argimon S."/>
            <person name="Zhang W."/>
            <person name="Yang X."/>
            <person name="Jeffery I.B."/>
            <person name="Cooney J.C."/>
            <person name="Kagawa T.F."/>
            <person name="Liu W."/>
            <person name="Song Y."/>
            <person name="Salvetti E."/>
            <person name="Wrobel A."/>
            <person name="Rasinkangas P."/>
            <person name="Parkhill J."/>
            <person name="Rea M.C."/>
            <person name="O'Sullivan O."/>
            <person name="Ritari J."/>
            <person name="Douillard F.P."/>
            <person name="Paul Ross R."/>
            <person name="Yang R."/>
            <person name="Briner A.E."/>
            <person name="Felis G.E."/>
            <person name="de Vos W.M."/>
            <person name="Barrangou R."/>
            <person name="Klaenhammer T.R."/>
            <person name="Caufield P.W."/>
            <person name="Cui Y."/>
            <person name="Zhang H."/>
            <person name="O'Toole P.W."/>
        </authorList>
    </citation>
    <scope>NUCLEOTIDE SEQUENCE [LARGE SCALE GENOMIC DNA]</scope>
    <source>
        <strain evidence="16 17">DSM 20003</strain>
    </source>
</reference>
<dbReference type="EC" id="2.7.13.3" evidence="3"/>
<feature type="transmembrane region" description="Helical" evidence="14">
    <location>
        <begin position="126"/>
        <end position="144"/>
    </location>
</feature>
<proteinExistence type="predicted"/>